<reference evidence="1 2" key="1">
    <citation type="journal article" date="2020" name="BMC Genomics">
        <title>Intraspecific diversification of the crop wild relative Brassica cretica Lam. using demographic model selection.</title>
        <authorList>
            <person name="Kioukis A."/>
            <person name="Michalopoulou V.A."/>
            <person name="Briers L."/>
            <person name="Pirintsos S."/>
            <person name="Studholme D.J."/>
            <person name="Pavlidis P."/>
            <person name="Sarris P.F."/>
        </authorList>
    </citation>
    <scope>NUCLEOTIDE SEQUENCE [LARGE SCALE GENOMIC DNA]</scope>
    <source>
        <strain evidence="2">cv. PFS-1207/04</strain>
    </source>
</reference>
<name>A0ABQ7E506_BRACR</name>
<evidence type="ECO:0000313" key="2">
    <source>
        <dbReference type="Proteomes" id="UP000266723"/>
    </source>
</evidence>
<comment type="caution">
    <text evidence="1">The sequence shown here is derived from an EMBL/GenBank/DDBJ whole genome shotgun (WGS) entry which is preliminary data.</text>
</comment>
<proteinExistence type="predicted"/>
<protein>
    <submittedName>
        <fullName evidence="1">Uncharacterized protein</fullName>
    </submittedName>
</protein>
<gene>
    <name evidence="1" type="ORF">DY000_02021529</name>
</gene>
<dbReference type="Proteomes" id="UP000266723">
    <property type="component" value="Unassembled WGS sequence"/>
</dbReference>
<evidence type="ECO:0000313" key="1">
    <source>
        <dbReference type="EMBL" id="KAF3592304.1"/>
    </source>
</evidence>
<organism evidence="1 2">
    <name type="scientific">Brassica cretica</name>
    <name type="common">Mustard</name>
    <dbReference type="NCBI Taxonomy" id="69181"/>
    <lineage>
        <taxon>Eukaryota</taxon>
        <taxon>Viridiplantae</taxon>
        <taxon>Streptophyta</taxon>
        <taxon>Embryophyta</taxon>
        <taxon>Tracheophyta</taxon>
        <taxon>Spermatophyta</taxon>
        <taxon>Magnoliopsida</taxon>
        <taxon>eudicotyledons</taxon>
        <taxon>Gunneridae</taxon>
        <taxon>Pentapetalae</taxon>
        <taxon>rosids</taxon>
        <taxon>malvids</taxon>
        <taxon>Brassicales</taxon>
        <taxon>Brassicaceae</taxon>
        <taxon>Brassiceae</taxon>
        <taxon>Brassica</taxon>
    </lineage>
</organism>
<accession>A0ABQ7E506</accession>
<sequence>MRRRVHRFLNGTSGTLVSSETSGSSIILEVFIGIFTRFDIAGWKKPRHAVEDILELTCLIWRLDAKPSSSCFLESCSGKDYIFII</sequence>
<dbReference type="EMBL" id="QGKV02000299">
    <property type="protein sequence ID" value="KAF3592304.1"/>
    <property type="molecule type" value="Genomic_DNA"/>
</dbReference>
<keyword evidence="2" id="KW-1185">Reference proteome</keyword>